<keyword evidence="1" id="KW-1133">Transmembrane helix</keyword>
<dbReference type="OrthoDB" id="5296638at2"/>
<reference evidence="2 3" key="1">
    <citation type="journal article" date="2011" name="Stand. Genomic Sci.">
        <title>Complete genome sequence of 'Thioalkalivibrio sulfidophilus' HL-EbGr7.</title>
        <authorList>
            <person name="Muyzer G."/>
            <person name="Sorokin D.Y."/>
            <person name="Mavromatis K."/>
            <person name="Lapidus A."/>
            <person name="Clum A."/>
            <person name="Ivanova N."/>
            <person name="Pati A."/>
            <person name="d'Haeseleer P."/>
            <person name="Woyke T."/>
            <person name="Kyrpides N.C."/>
        </authorList>
    </citation>
    <scope>NUCLEOTIDE SEQUENCE [LARGE SCALE GENOMIC DNA]</scope>
    <source>
        <strain evidence="2 3">HL-EbGR7</strain>
    </source>
</reference>
<sequence length="141" mass="15300">MSQQRYQQRTSGFTLIEVMIVVVIIGIIAAIAYPSYTRHVQDTRMATAQADLMELAQWMERQYTLNNSFAGLTTGNLPFSASPKDGNTTAYNLTLGNITANTYTLTATPTGPQVGHGCGTLTLNQAGARTPDPATNPNCWR</sequence>
<dbReference type="GO" id="GO:0043683">
    <property type="term" value="P:type IV pilus assembly"/>
    <property type="evidence" value="ECO:0007669"/>
    <property type="project" value="InterPro"/>
</dbReference>
<dbReference type="InterPro" id="IPR045584">
    <property type="entry name" value="Pilin-like"/>
</dbReference>
<dbReference type="NCBIfam" id="TIGR02532">
    <property type="entry name" value="IV_pilin_GFxxxE"/>
    <property type="match status" value="1"/>
</dbReference>
<dbReference type="STRING" id="396588.Tgr7_3224"/>
<evidence type="ECO:0000256" key="1">
    <source>
        <dbReference type="SAM" id="Phobius"/>
    </source>
</evidence>
<dbReference type="EMBL" id="CP001339">
    <property type="protein sequence ID" value="ACL74292.1"/>
    <property type="molecule type" value="Genomic_DNA"/>
</dbReference>
<dbReference type="SUPFAM" id="SSF54523">
    <property type="entry name" value="Pili subunits"/>
    <property type="match status" value="1"/>
</dbReference>
<dbReference type="eggNOG" id="COG4968">
    <property type="taxonomic scope" value="Bacteria"/>
</dbReference>
<organism evidence="2 3">
    <name type="scientific">Thioalkalivibrio sulfidiphilus (strain HL-EbGR7)</name>
    <dbReference type="NCBI Taxonomy" id="396588"/>
    <lineage>
        <taxon>Bacteria</taxon>
        <taxon>Pseudomonadati</taxon>
        <taxon>Pseudomonadota</taxon>
        <taxon>Gammaproteobacteria</taxon>
        <taxon>Chromatiales</taxon>
        <taxon>Ectothiorhodospiraceae</taxon>
        <taxon>Thioalkalivibrio</taxon>
    </lineage>
</organism>
<dbReference type="KEGG" id="tgr:Tgr7_3224"/>
<keyword evidence="1" id="KW-0812">Transmembrane</keyword>
<gene>
    <name evidence="2" type="ordered locus">Tgr7_3224</name>
</gene>
<dbReference type="InterPro" id="IPR012902">
    <property type="entry name" value="N_methyl_site"/>
</dbReference>
<dbReference type="RefSeq" id="WP_012639754.1">
    <property type="nucleotide sequence ID" value="NC_011901.1"/>
</dbReference>
<feature type="transmembrane region" description="Helical" evidence="1">
    <location>
        <begin position="12"/>
        <end position="33"/>
    </location>
</feature>
<protein>
    <submittedName>
        <fullName evidence="2">Type IV pilin</fullName>
    </submittedName>
</protein>
<dbReference type="HOGENOM" id="CLU_091705_6_1_6"/>
<dbReference type="Gene3D" id="3.30.700.10">
    <property type="entry name" value="Glycoprotein, Type 4 Pilin"/>
    <property type="match status" value="1"/>
</dbReference>
<evidence type="ECO:0000313" key="2">
    <source>
        <dbReference type="EMBL" id="ACL74292.1"/>
    </source>
</evidence>
<dbReference type="Pfam" id="PF07963">
    <property type="entry name" value="N_methyl"/>
    <property type="match status" value="1"/>
</dbReference>
<dbReference type="AlphaFoldDB" id="B8GQR8"/>
<evidence type="ECO:0000313" key="3">
    <source>
        <dbReference type="Proteomes" id="UP000002383"/>
    </source>
</evidence>
<dbReference type="Proteomes" id="UP000002383">
    <property type="component" value="Chromosome"/>
</dbReference>
<dbReference type="Pfam" id="PF16732">
    <property type="entry name" value="ComP_DUS"/>
    <property type="match status" value="1"/>
</dbReference>
<dbReference type="PANTHER" id="PTHR30093">
    <property type="entry name" value="GENERAL SECRETION PATHWAY PROTEIN G"/>
    <property type="match status" value="1"/>
</dbReference>
<proteinExistence type="predicted"/>
<accession>B8GQR8</accession>
<keyword evidence="1" id="KW-0472">Membrane</keyword>
<keyword evidence="3" id="KW-1185">Reference proteome</keyword>
<dbReference type="InterPro" id="IPR031982">
    <property type="entry name" value="PilE-like"/>
</dbReference>
<dbReference type="PANTHER" id="PTHR30093:SF47">
    <property type="entry name" value="TYPE IV PILUS NON-CORE MINOR PILIN PILE"/>
    <property type="match status" value="1"/>
</dbReference>
<dbReference type="PROSITE" id="PS00409">
    <property type="entry name" value="PROKAR_NTER_METHYL"/>
    <property type="match status" value="1"/>
</dbReference>
<name>B8GQR8_THISH</name>